<evidence type="ECO:0000256" key="2">
    <source>
        <dbReference type="ARBA" id="ARBA00022448"/>
    </source>
</evidence>
<dbReference type="RefSeq" id="WP_012562792.1">
    <property type="nucleotide sequence ID" value="NC_011386.1"/>
</dbReference>
<comment type="similarity">
    <text evidence="8 9">Belongs to the TonB-dependent receptor family.</text>
</comment>
<keyword evidence="11" id="KW-0732">Signal</keyword>
<evidence type="ECO:0000256" key="8">
    <source>
        <dbReference type="PROSITE-ProRule" id="PRU01360"/>
    </source>
</evidence>
<gene>
    <name evidence="14" type="ordered locus">OCA5_c23710</name>
</gene>
<dbReference type="PANTHER" id="PTHR30069">
    <property type="entry name" value="TONB-DEPENDENT OUTER MEMBRANE RECEPTOR"/>
    <property type="match status" value="1"/>
</dbReference>
<dbReference type="Gene3D" id="2.40.170.20">
    <property type="entry name" value="TonB-dependent receptor, beta-barrel domain"/>
    <property type="match status" value="1"/>
</dbReference>
<evidence type="ECO:0000313" key="15">
    <source>
        <dbReference type="Proteomes" id="UP000007730"/>
    </source>
</evidence>
<evidence type="ECO:0000256" key="3">
    <source>
        <dbReference type="ARBA" id="ARBA00022452"/>
    </source>
</evidence>
<dbReference type="InterPro" id="IPR036942">
    <property type="entry name" value="Beta-barrel_TonB_sf"/>
</dbReference>
<feature type="domain" description="TonB-dependent receptor plug" evidence="13">
    <location>
        <begin position="108"/>
        <end position="215"/>
    </location>
</feature>
<dbReference type="InterPro" id="IPR012910">
    <property type="entry name" value="Plug_dom"/>
</dbReference>
<keyword evidence="3 8" id="KW-1134">Transmembrane beta strand</keyword>
<feature type="signal peptide" evidence="11">
    <location>
        <begin position="1"/>
        <end position="37"/>
    </location>
</feature>
<keyword evidence="5 9" id="KW-0798">TonB box</keyword>
<evidence type="ECO:0000256" key="1">
    <source>
        <dbReference type="ARBA" id="ARBA00004571"/>
    </source>
</evidence>
<dbReference type="OrthoDB" id="9760333at2"/>
<dbReference type="GO" id="GO:0009279">
    <property type="term" value="C:cell outer membrane"/>
    <property type="evidence" value="ECO:0007669"/>
    <property type="project" value="UniProtKB-SubCell"/>
</dbReference>
<dbReference type="CDD" id="cd01347">
    <property type="entry name" value="ligand_gated_channel"/>
    <property type="match status" value="1"/>
</dbReference>
<dbReference type="PANTHER" id="PTHR30069:SF27">
    <property type="entry name" value="BLL4766 PROTEIN"/>
    <property type="match status" value="1"/>
</dbReference>
<comment type="subcellular location">
    <subcellularLocation>
        <location evidence="1 8">Cell outer membrane</location>
        <topology evidence="1 8">Multi-pass membrane protein</topology>
    </subcellularLocation>
</comment>
<evidence type="ECO:0000313" key="14">
    <source>
        <dbReference type="EMBL" id="AEI07067.1"/>
    </source>
</evidence>
<evidence type="ECO:0000256" key="9">
    <source>
        <dbReference type="RuleBase" id="RU003357"/>
    </source>
</evidence>
<organism evidence="14 15">
    <name type="scientific">Afipia carboxidovorans (strain ATCC 49405 / DSM 1227 / KCTC 32145 / OM5)</name>
    <name type="common">Oligotropha carboxidovorans</name>
    <dbReference type="NCBI Taxonomy" id="504832"/>
    <lineage>
        <taxon>Bacteria</taxon>
        <taxon>Pseudomonadati</taxon>
        <taxon>Pseudomonadota</taxon>
        <taxon>Alphaproteobacteria</taxon>
        <taxon>Hyphomicrobiales</taxon>
        <taxon>Nitrobacteraceae</taxon>
        <taxon>Afipia</taxon>
    </lineage>
</organism>
<keyword evidence="2 8" id="KW-0813">Transport</keyword>
<dbReference type="PATRIC" id="fig|504832.7.peg.2496"/>
<dbReference type="AlphaFoldDB" id="B6JEP1"/>
<dbReference type="HOGENOM" id="CLU_008287_18_3_5"/>
<dbReference type="KEGG" id="ocg:OCA5_c23710"/>
<protein>
    <submittedName>
        <fullName evidence="14">TonB-dependent receptor protein</fullName>
    </submittedName>
</protein>
<dbReference type="Pfam" id="PF07715">
    <property type="entry name" value="Plug"/>
    <property type="match status" value="1"/>
</dbReference>
<name>B6JEP1_AFIC5</name>
<keyword evidence="4 8" id="KW-0812">Transmembrane</keyword>
<keyword evidence="7 8" id="KW-0998">Cell outer membrane</keyword>
<evidence type="ECO:0000256" key="6">
    <source>
        <dbReference type="ARBA" id="ARBA00023136"/>
    </source>
</evidence>
<dbReference type="EMBL" id="CP002826">
    <property type="protein sequence ID" value="AEI07067.1"/>
    <property type="molecule type" value="Genomic_DNA"/>
</dbReference>
<accession>B6JEP1</accession>
<feature type="chain" id="PRO_5002844584" evidence="11">
    <location>
        <begin position="38"/>
        <end position="749"/>
    </location>
</feature>
<evidence type="ECO:0000259" key="12">
    <source>
        <dbReference type="Pfam" id="PF00593"/>
    </source>
</evidence>
<reference evidence="14 15" key="1">
    <citation type="journal article" date="2011" name="J. Bacteriol.">
        <title>Complete genome sequences of the chemolithoautotrophic Oligotropha carboxidovorans strains OM4 and OM5.</title>
        <authorList>
            <person name="Volland S."/>
            <person name="Rachinger M."/>
            <person name="Strittmatter A."/>
            <person name="Daniel R."/>
            <person name="Gottschalk G."/>
            <person name="Meyer O."/>
        </authorList>
    </citation>
    <scope>NUCLEOTIDE SEQUENCE [LARGE SCALE GENOMIC DNA]</scope>
    <source>
        <strain evidence="15">ATCC 49405 / DSM 1227 / KCTC 32145 / OM5</strain>
    </source>
</reference>
<evidence type="ECO:0000256" key="5">
    <source>
        <dbReference type="ARBA" id="ARBA00023077"/>
    </source>
</evidence>
<dbReference type="SUPFAM" id="SSF56935">
    <property type="entry name" value="Porins"/>
    <property type="match status" value="1"/>
</dbReference>
<feature type="compositionally biased region" description="Basic residues" evidence="10">
    <location>
        <begin position="55"/>
        <end position="65"/>
    </location>
</feature>
<dbReference type="Proteomes" id="UP000007730">
    <property type="component" value="Chromosome"/>
</dbReference>
<sequence>MTSHQFFAQDQLFTRKRISPALLAALVSVAFMPSAQAQQADPSLPAIQVSPAAKKPNHRLPKRNKRVDAKPRVQQAAPPIAWSPAAMNAASPNPEASRTAEVGGIAGASSTVITAQDIARAPGQTVQDILATQPGIQLRSLFGGVNGAGTSVDMRGFGAFSTANTLILVNGRRLNDVDLAGVDLSTIPLQSIERIEITRGNSGAVLYGDNAVGGVINIVTKAGAGGPPLSGRVEAGIGSLGQRFGSVSSTTNTGPWSTSVFATAIHSDGYRANNKLDAQAGSGELRYNTPDLKAFFSVSGDNQHLGLPGALSTRYYLDNANQLAANRRASFMPFDHGDTQGINVTAGFTKALSNDIDLIVDAGVRDKRQQASYFDDPRAPYPRAVDTVLQTWSVTPRLNIRTPVFGMPSSILTGIDYYNASYDSDRSQLLGLPAIHAYDLNQQTLAGYWQQTIDLFPGTVFSYGGRLQNTRLNAKDTLNPSAPGASIYDMQHLPLKNDETQHALHIGIEQRLSPNFSVFARAARAFRTPNVDERIGVALDSNFNANFNLKTQTSYDVEGGIKVHGNGFDLQSSYFDMHLKNEIHFDPVFFVNYNLDPTHRYGSETSMTLHVNDSLRLKGGFTYMRAVFEQGQYAGNDVPLVSRFTGSAGISWNVWQKYVVFDATLRAWSKRRMDNDQANFQPEIPANATLDLKLSGEYQRYFWSFSVLNAFNAQYYDYAVASASLANVGVFSAYPLPGRTYMLKVGATF</sequence>
<dbReference type="eggNOG" id="COG4771">
    <property type="taxonomic scope" value="Bacteria"/>
</dbReference>
<evidence type="ECO:0000259" key="13">
    <source>
        <dbReference type="Pfam" id="PF07715"/>
    </source>
</evidence>
<dbReference type="GO" id="GO:0015344">
    <property type="term" value="F:siderophore uptake transmembrane transporter activity"/>
    <property type="evidence" value="ECO:0007669"/>
    <property type="project" value="TreeGrafter"/>
</dbReference>
<dbReference type="InterPro" id="IPR039426">
    <property type="entry name" value="TonB-dep_rcpt-like"/>
</dbReference>
<evidence type="ECO:0000256" key="4">
    <source>
        <dbReference type="ARBA" id="ARBA00022692"/>
    </source>
</evidence>
<dbReference type="InterPro" id="IPR037066">
    <property type="entry name" value="Plug_dom_sf"/>
</dbReference>
<keyword evidence="6 8" id="KW-0472">Membrane</keyword>
<keyword evidence="15" id="KW-1185">Reference proteome</keyword>
<dbReference type="STRING" id="504832.OCA5_c23710"/>
<feature type="region of interest" description="Disordered" evidence="10">
    <location>
        <begin position="50"/>
        <end position="73"/>
    </location>
</feature>
<keyword evidence="14" id="KW-0675">Receptor</keyword>
<feature type="domain" description="TonB-dependent receptor-like beta-barrel" evidence="12">
    <location>
        <begin position="300"/>
        <end position="712"/>
    </location>
</feature>
<evidence type="ECO:0000256" key="7">
    <source>
        <dbReference type="ARBA" id="ARBA00023237"/>
    </source>
</evidence>
<proteinExistence type="inferred from homology"/>
<dbReference type="Pfam" id="PF00593">
    <property type="entry name" value="TonB_dep_Rec_b-barrel"/>
    <property type="match status" value="1"/>
</dbReference>
<evidence type="ECO:0000256" key="10">
    <source>
        <dbReference type="SAM" id="MobiDB-lite"/>
    </source>
</evidence>
<dbReference type="Gene3D" id="2.170.130.10">
    <property type="entry name" value="TonB-dependent receptor, plug domain"/>
    <property type="match status" value="1"/>
</dbReference>
<dbReference type="InterPro" id="IPR000531">
    <property type="entry name" value="Beta-barrel_TonB"/>
</dbReference>
<dbReference type="PROSITE" id="PS52016">
    <property type="entry name" value="TONB_DEPENDENT_REC_3"/>
    <property type="match status" value="1"/>
</dbReference>
<dbReference type="GO" id="GO:0044718">
    <property type="term" value="P:siderophore transmembrane transport"/>
    <property type="evidence" value="ECO:0007669"/>
    <property type="project" value="TreeGrafter"/>
</dbReference>
<dbReference type="KEGG" id="oca:OCAR_5632"/>
<evidence type="ECO:0000256" key="11">
    <source>
        <dbReference type="SAM" id="SignalP"/>
    </source>
</evidence>